<accession>A0ACB7T7G3</accession>
<keyword evidence="2" id="KW-1185">Reference proteome</keyword>
<gene>
    <name evidence="1" type="ORF">HPB50_000653</name>
</gene>
<organism evidence="1 2">
    <name type="scientific">Hyalomma asiaticum</name>
    <name type="common">Tick</name>
    <dbReference type="NCBI Taxonomy" id="266040"/>
    <lineage>
        <taxon>Eukaryota</taxon>
        <taxon>Metazoa</taxon>
        <taxon>Ecdysozoa</taxon>
        <taxon>Arthropoda</taxon>
        <taxon>Chelicerata</taxon>
        <taxon>Arachnida</taxon>
        <taxon>Acari</taxon>
        <taxon>Parasitiformes</taxon>
        <taxon>Ixodida</taxon>
        <taxon>Ixodoidea</taxon>
        <taxon>Ixodidae</taxon>
        <taxon>Hyalomminae</taxon>
        <taxon>Hyalomma</taxon>
    </lineage>
</organism>
<evidence type="ECO:0000313" key="1">
    <source>
        <dbReference type="EMBL" id="KAH6942078.1"/>
    </source>
</evidence>
<name>A0ACB7T7G3_HYAAI</name>
<dbReference type="Proteomes" id="UP000821845">
    <property type="component" value="Chromosome 10"/>
</dbReference>
<comment type="caution">
    <text evidence="1">The sequence shown here is derived from an EMBL/GenBank/DDBJ whole genome shotgun (WGS) entry which is preliminary data.</text>
</comment>
<proteinExistence type="predicted"/>
<evidence type="ECO:0000313" key="2">
    <source>
        <dbReference type="Proteomes" id="UP000821845"/>
    </source>
</evidence>
<protein>
    <submittedName>
        <fullName evidence="1">Uncharacterized protein</fullName>
    </submittedName>
</protein>
<sequence>MLLGALAVVLVYVGAYALDTTTPHPPGTGGTQPPYRGPVPTIEVKDVGVIGGKCSYGGLMLEPTTLNLMKEPCEAWTCDAENYTLTIQSVFSCDRMAGPDNWRTFFTSARRKSLSQMQKLSYVVALFLSTSSAVTAWPGPINGGVFFTSARRKSLSQMQKIPLHQASLAPRVKHSLSQSFWVQLVTAEIASTPQIMAVTGETEVIEEGSGRPQGATPRILVC</sequence>
<reference evidence="1" key="1">
    <citation type="submission" date="2020-05" db="EMBL/GenBank/DDBJ databases">
        <title>Large-scale comparative analyses of tick genomes elucidate their genetic diversity and vector capacities.</title>
        <authorList>
            <person name="Jia N."/>
            <person name="Wang J."/>
            <person name="Shi W."/>
            <person name="Du L."/>
            <person name="Sun Y."/>
            <person name="Zhan W."/>
            <person name="Jiang J."/>
            <person name="Wang Q."/>
            <person name="Zhang B."/>
            <person name="Ji P."/>
            <person name="Sakyi L.B."/>
            <person name="Cui X."/>
            <person name="Yuan T."/>
            <person name="Jiang B."/>
            <person name="Yang W."/>
            <person name="Lam T.T.-Y."/>
            <person name="Chang Q."/>
            <person name="Ding S."/>
            <person name="Wang X."/>
            <person name="Zhu J."/>
            <person name="Ruan X."/>
            <person name="Zhao L."/>
            <person name="Wei J."/>
            <person name="Que T."/>
            <person name="Du C."/>
            <person name="Cheng J."/>
            <person name="Dai P."/>
            <person name="Han X."/>
            <person name="Huang E."/>
            <person name="Gao Y."/>
            <person name="Liu J."/>
            <person name="Shao H."/>
            <person name="Ye R."/>
            <person name="Li L."/>
            <person name="Wei W."/>
            <person name="Wang X."/>
            <person name="Wang C."/>
            <person name="Yang T."/>
            <person name="Huo Q."/>
            <person name="Li W."/>
            <person name="Guo W."/>
            <person name="Chen H."/>
            <person name="Zhou L."/>
            <person name="Ni X."/>
            <person name="Tian J."/>
            <person name="Zhou Y."/>
            <person name="Sheng Y."/>
            <person name="Liu T."/>
            <person name="Pan Y."/>
            <person name="Xia L."/>
            <person name="Li J."/>
            <person name="Zhao F."/>
            <person name="Cao W."/>
        </authorList>
    </citation>
    <scope>NUCLEOTIDE SEQUENCE</scope>
    <source>
        <strain evidence="1">Hyas-2018</strain>
    </source>
</reference>
<dbReference type="EMBL" id="CM023490">
    <property type="protein sequence ID" value="KAH6942078.1"/>
    <property type="molecule type" value="Genomic_DNA"/>
</dbReference>